<dbReference type="InterPro" id="IPR014718">
    <property type="entry name" value="GH-type_carb-bd"/>
</dbReference>
<sequence>MKLPSSIRIIDLAPDYPVLQISHPLCSGTVALHGAHVMAWRPNDEEEVLYLSPQAVYTGGVPIRGGIPICWPWFNAHPNNKELPSHGLVRNVFWQLKGASESKDGVTIKLSFRKDNWQAALTIDMGKELVVSLQSYNPSNEKIKISGALHTYLNVGNIGQIRIRGLEASNYLDTVGPPIVRKQEGSIMFQNEVDRIYESSGITYLDDPVLKRTIVVEKSGSPSTVIWNPWKDKAAALKDLPDDAYLRFACIETSISNQSAISLNPADCHEISTKIRVVH</sequence>
<evidence type="ECO:0000256" key="3">
    <source>
        <dbReference type="ARBA" id="ARBA00023235"/>
    </source>
</evidence>
<comment type="caution">
    <text evidence="5">The sequence shown here is derived from an EMBL/GenBank/DDBJ whole genome shotgun (WGS) entry which is preliminary data.</text>
</comment>
<organism evidence="5 6">
    <name type="scientific">Luteolibacter algae</name>
    <dbReference type="NCBI Taxonomy" id="454151"/>
    <lineage>
        <taxon>Bacteria</taxon>
        <taxon>Pseudomonadati</taxon>
        <taxon>Verrucomicrobiota</taxon>
        <taxon>Verrucomicrobiia</taxon>
        <taxon>Verrucomicrobiales</taxon>
        <taxon>Verrucomicrobiaceae</taxon>
        <taxon>Luteolibacter</taxon>
    </lineage>
</organism>
<dbReference type="InterPro" id="IPR025532">
    <property type="entry name" value="G6P_1-epimerase"/>
</dbReference>
<dbReference type="PANTHER" id="PTHR11122:SF13">
    <property type="entry name" value="GLUCOSE-6-PHOSPHATE 1-EPIMERASE"/>
    <property type="match status" value="1"/>
</dbReference>
<accession>A0ABW5D6I7</accession>
<dbReference type="PIRSF" id="PIRSF016020">
    <property type="entry name" value="PHexose_mutarotase"/>
    <property type="match status" value="1"/>
</dbReference>
<dbReference type="GO" id="GO:0016853">
    <property type="term" value="F:isomerase activity"/>
    <property type="evidence" value="ECO:0007669"/>
    <property type="project" value="UniProtKB-KW"/>
</dbReference>
<reference evidence="6" key="1">
    <citation type="journal article" date="2019" name="Int. J. Syst. Evol. Microbiol.">
        <title>The Global Catalogue of Microorganisms (GCM) 10K type strain sequencing project: providing services to taxonomists for standard genome sequencing and annotation.</title>
        <authorList>
            <consortium name="The Broad Institute Genomics Platform"/>
            <consortium name="The Broad Institute Genome Sequencing Center for Infectious Disease"/>
            <person name="Wu L."/>
            <person name="Ma J."/>
        </authorList>
    </citation>
    <scope>NUCLEOTIDE SEQUENCE [LARGE SCALE GENOMIC DNA]</scope>
    <source>
        <strain evidence="6">CGMCC 4.7106</strain>
    </source>
</reference>
<evidence type="ECO:0000313" key="6">
    <source>
        <dbReference type="Proteomes" id="UP001597375"/>
    </source>
</evidence>
<dbReference type="PANTHER" id="PTHR11122">
    <property type="entry name" value="APOSPORY-ASSOCIATED PROTEIN C-RELATED"/>
    <property type="match status" value="1"/>
</dbReference>
<comment type="catalytic activity">
    <reaction evidence="1">
        <text>alpha-D-glucose 6-phosphate = beta-D-glucose 6-phosphate</text>
        <dbReference type="Rhea" id="RHEA:16249"/>
        <dbReference type="ChEBI" id="CHEBI:58225"/>
        <dbReference type="ChEBI" id="CHEBI:58247"/>
        <dbReference type="EC" id="5.1.3.15"/>
    </reaction>
</comment>
<protein>
    <recommendedName>
        <fullName evidence="4">Putative glucose-6-phosphate 1-epimerase</fullName>
        <ecNumber evidence="4">5.1.3.15</ecNumber>
    </recommendedName>
</protein>
<dbReference type="Proteomes" id="UP001597375">
    <property type="component" value="Unassembled WGS sequence"/>
</dbReference>
<proteinExistence type="inferred from homology"/>
<evidence type="ECO:0000256" key="1">
    <source>
        <dbReference type="ARBA" id="ARBA00001096"/>
    </source>
</evidence>
<evidence type="ECO:0000313" key="5">
    <source>
        <dbReference type="EMBL" id="MFD2256346.1"/>
    </source>
</evidence>
<gene>
    <name evidence="5" type="ORF">ACFSSA_06645</name>
</gene>
<dbReference type="Gene3D" id="2.70.98.10">
    <property type="match status" value="1"/>
</dbReference>
<evidence type="ECO:0000256" key="4">
    <source>
        <dbReference type="PIRNR" id="PIRNR016020"/>
    </source>
</evidence>
<comment type="similarity">
    <text evidence="2 4">Belongs to the glucose-6-phosphate 1-epimerase family.</text>
</comment>
<dbReference type="SUPFAM" id="SSF74650">
    <property type="entry name" value="Galactose mutarotase-like"/>
    <property type="match status" value="1"/>
</dbReference>
<evidence type="ECO:0000256" key="2">
    <source>
        <dbReference type="ARBA" id="ARBA00005866"/>
    </source>
</evidence>
<dbReference type="EMBL" id="JBHUIT010000006">
    <property type="protein sequence ID" value="MFD2256346.1"/>
    <property type="molecule type" value="Genomic_DNA"/>
</dbReference>
<dbReference type="InterPro" id="IPR008183">
    <property type="entry name" value="Aldose_1/G6P_1-epimerase"/>
</dbReference>
<keyword evidence="6" id="KW-1185">Reference proteome</keyword>
<dbReference type="InterPro" id="IPR011013">
    <property type="entry name" value="Gal_mutarotase_sf_dom"/>
</dbReference>
<dbReference type="Pfam" id="PF01263">
    <property type="entry name" value="Aldose_epim"/>
    <property type="match status" value="1"/>
</dbReference>
<dbReference type="EC" id="5.1.3.15" evidence="4"/>
<dbReference type="CDD" id="cd09020">
    <property type="entry name" value="D-hex-6-P-epi_like"/>
    <property type="match status" value="1"/>
</dbReference>
<dbReference type="RefSeq" id="WP_386819502.1">
    <property type="nucleotide sequence ID" value="NZ_JBHUIT010000006.1"/>
</dbReference>
<name>A0ABW5D6I7_9BACT</name>
<keyword evidence="3 4" id="KW-0413">Isomerase</keyword>